<dbReference type="InterPro" id="IPR026838">
    <property type="entry name" value="YheC/D"/>
</dbReference>
<name>A0A559JAH0_9BACL</name>
<dbReference type="Pfam" id="PF14398">
    <property type="entry name" value="ATPgrasp_YheCD"/>
    <property type="match status" value="1"/>
</dbReference>
<reference evidence="1 2" key="1">
    <citation type="submission" date="2019-07" db="EMBL/GenBank/DDBJ databases">
        <authorList>
            <person name="Kim J."/>
        </authorList>
    </citation>
    <scope>NUCLEOTIDE SEQUENCE [LARGE SCALE GENOMIC DNA]</scope>
    <source>
        <strain evidence="1 2">G13</strain>
    </source>
</reference>
<dbReference type="OrthoDB" id="7869153at2"/>
<evidence type="ECO:0000313" key="2">
    <source>
        <dbReference type="Proteomes" id="UP000316330"/>
    </source>
</evidence>
<sequence>MPYFILRALSCFPWRRGRRTNSKTAVSSKWIKTKVLAASPMLSAHIPMTLRLSNDSLERMLSGFGMVYVKPESGSCGVGVMKVERAGGKWVVQSGRQRKTFGRYAELIRWLRWRMKGKPYLVQRGIRMIRRNSRPIDFRVMIQKGRKVGWKVTGTAARVAFPGKAVTNGSQGGSIHGTEAILRETFGPQRSIRILNKFDALAHATALRFSRVYPKMRELGLDIAVDRRGRCWILEVNTRPDPCPFTKLSDPSMLRTIVKFAREYGRTYNLTCRKARRGGG</sequence>
<dbReference type="Proteomes" id="UP000316330">
    <property type="component" value="Unassembled WGS sequence"/>
</dbReference>
<dbReference type="SUPFAM" id="SSF56059">
    <property type="entry name" value="Glutathione synthetase ATP-binding domain-like"/>
    <property type="match status" value="1"/>
</dbReference>
<dbReference type="RefSeq" id="WP_144705749.1">
    <property type="nucleotide sequence ID" value="NZ_VNJJ01000014.1"/>
</dbReference>
<dbReference type="EMBL" id="VNJJ01000014">
    <property type="protein sequence ID" value="TVX96862.1"/>
    <property type="molecule type" value="Genomic_DNA"/>
</dbReference>
<dbReference type="Gene3D" id="3.30.470.20">
    <property type="entry name" value="ATP-grasp fold, B domain"/>
    <property type="match status" value="1"/>
</dbReference>
<proteinExistence type="predicted"/>
<comment type="caution">
    <text evidence="1">The sequence shown here is derived from an EMBL/GenBank/DDBJ whole genome shotgun (WGS) entry which is preliminary data.</text>
</comment>
<gene>
    <name evidence="1" type="ORF">FPZ45_19885</name>
</gene>
<protein>
    <submittedName>
        <fullName evidence="1">YheC/YheD family protein</fullName>
    </submittedName>
</protein>
<evidence type="ECO:0000313" key="1">
    <source>
        <dbReference type="EMBL" id="TVX96862.1"/>
    </source>
</evidence>
<organism evidence="1 2">
    <name type="scientific">Cohnella terricola</name>
    <dbReference type="NCBI Taxonomy" id="1289167"/>
    <lineage>
        <taxon>Bacteria</taxon>
        <taxon>Bacillati</taxon>
        <taxon>Bacillota</taxon>
        <taxon>Bacilli</taxon>
        <taxon>Bacillales</taxon>
        <taxon>Paenibacillaceae</taxon>
        <taxon>Cohnella</taxon>
    </lineage>
</organism>
<accession>A0A559JAH0</accession>
<dbReference type="AlphaFoldDB" id="A0A559JAH0"/>
<keyword evidence="2" id="KW-1185">Reference proteome</keyword>